<proteinExistence type="predicted"/>
<reference evidence="1 2" key="1">
    <citation type="submission" date="2019-08" db="EMBL/GenBank/DDBJ databases">
        <title>Calorimonas adulescens gen. nov., sp. nov., an anaerobic thermophilic bacterium from Sakhalin hot spring.</title>
        <authorList>
            <person name="Khomyakova M.A."/>
            <person name="Merkel A.Y."/>
            <person name="Novikov A."/>
            <person name="Bonch-Osmolovskaya E.A."/>
            <person name="Slobodkin A.I."/>
        </authorList>
    </citation>
    <scope>NUCLEOTIDE SEQUENCE [LARGE SCALE GENOMIC DNA]</scope>
    <source>
        <strain evidence="1 2">A05MB</strain>
    </source>
</reference>
<accession>A0A5D8Q8B4</accession>
<comment type="caution">
    <text evidence="1">The sequence shown here is derived from an EMBL/GenBank/DDBJ whole genome shotgun (WGS) entry which is preliminary data.</text>
</comment>
<dbReference type="RefSeq" id="WP_149546274.1">
    <property type="nucleotide sequence ID" value="NZ_VTPS01000025.1"/>
</dbReference>
<dbReference type="Proteomes" id="UP000322976">
    <property type="component" value="Unassembled WGS sequence"/>
</dbReference>
<name>A0A5D8Q8B4_9THEO</name>
<evidence type="ECO:0000313" key="1">
    <source>
        <dbReference type="EMBL" id="TZE80741.1"/>
    </source>
</evidence>
<keyword evidence="2" id="KW-1185">Reference proteome</keyword>
<dbReference type="AlphaFoldDB" id="A0A5D8Q8B4"/>
<dbReference type="EMBL" id="VTPS01000025">
    <property type="protein sequence ID" value="TZE80741.1"/>
    <property type="molecule type" value="Genomic_DNA"/>
</dbReference>
<organism evidence="1 2">
    <name type="scientific">Calorimonas adulescens</name>
    <dbReference type="NCBI Taxonomy" id="2606906"/>
    <lineage>
        <taxon>Bacteria</taxon>
        <taxon>Bacillati</taxon>
        <taxon>Bacillota</taxon>
        <taxon>Clostridia</taxon>
        <taxon>Thermoanaerobacterales</taxon>
        <taxon>Thermoanaerobacteraceae</taxon>
        <taxon>Calorimonas</taxon>
    </lineage>
</organism>
<sequence>MDYTKWLLFIYKVPVEPSTVRVNTLEEDKGAGAVPLQQSIYVLSDTEKLKPELDSLKRQINGHGCEGELGWPTKNTFKLHI</sequence>
<protein>
    <submittedName>
        <fullName evidence="1">Uncharacterized protein</fullName>
    </submittedName>
</protein>
<gene>
    <name evidence="1" type="ORF">FWJ32_12355</name>
</gene>
<evidence type="ECO:0000313" key="2">
    <source>
        <dbReference type="Proteomes" id="UP000322976"/>
    </source>
</evidence>